<feature type="compositionally biased region" description="Basic and acidic residues" evidence="1">
    <location>
        <begin position="119"/>
        <end position="139"/>
    </location>
</feature>
<feature type="region of interest" description="Disordered" evidence="1">
    <location>
        <begin position="119"/>
        <end position="156"/>
    </location>
</feature>
<comment type="caution">
    <text evidence="2">The sequence shown here is derived from an EMBL/GenBank/DDBJ whole genome shotgun (WGS) entry which is preliminary data.</text>
</comment>
<feature type="region of interest" description="Disordered" evidence="1">
    <location>
        <begin position="1"/>
        <end position="34"/>
    </location>
</feature>
<organism evidence="2 3">
    <name type="scientific">Eiseniibacteriota bacterium</name>
    <dbReference type="NCBI Taxonomy" id="2212470"/>
    <lineage>
        <taxon>Bacteria</taxon>
        <taxon>Candidatus Eiseniibacteriota</taxon>
    </lineage>
</organism>
<sequence>MSFWRRSANPLEAAPPGGRLAGAGGPGEPAPPAEMSDEQLLDAVAGRLVRMRLGVAAVFFLESVKPLSFVGSQALVFLQPFVEAFLSVGSYRRFAHLMEDRKNFERLIQRVEALDEELRLREKREKQERKRRQAEDKARRGAAAGAEPPGGSGEKA</sequence>
<proteinExistence type="predicted"/>
<dbReference type="EMBL" id="VGIY01000001">
    <property type="protein sequence ID" value="MBM3316222.1"/>
    <property type="molecule type" value="Genomic_DNA"/>
</dbReference>
<evidence type="ECO:0000256" key="1">
    <source>
        <dbReference type="SAM" id="MobiDB-lite"/>
    </source>
</evidence>
<dbReference type="AlphaFoldDB" id="A0A937X8R7"/>
<evidence type="ECO:0000313" key="3">
    <source>
        <dbReference type="Proteomes" id="UP000748308"/>
    </source>
</evidence>
<protein>
    <submittedName>
        <fullName evidence="2">Uncharacterized protein</fullName>
    </submittedName>
</protein>
<dbReference type="Proteomes" id="UP000748308">
    <property type="component" value="Unassembled WGS sequence"/>
</dbReference>
<accession>A0A937X8R7</accession>
<evidence type="ECO:0000313" key="2">
    <source>
        <dbReference type="EMBL" id="MBM3316222.1"/>
    </source>
</evidence>
<reference evidence="2" key="1">
    <citation type="submission" date="2019-03" db="EMBL/GenBank/DDBJ databases">
        <title>Lake Tanganyika Metagenome-Assembled Genomes (MAGs).</title>
        <authorList>
            <person name="Tran P."/>
        </authorList>
    </citation>
    <scope>NUCLEOTIDE SEQUENCE</scope>
    <source>
        <strain evidence="2">M_DeepCast_400m_m2_100</strain>
    </source>
</reference>
<name>A0A937X8R7_UNCEI</name>
<gene>
    <name evidence="2" type="ORF">FJY75_00045</name>
</gene>